<dbReference type="GO" id="GO:0008422">
    <property type="term" value="F:beta-glucosidase activity"/>
    <property type="evidence" value="ECO:0007669"/>
    <property type="project" value="TreeGrafter"/>
</dbReference>
<dbReference type="InParanoid" id="A0A200PPR9"/>
<gene>
    <name evidence="5" type="ORF">BVC80_23g13</name>
</gene>
<evidence type="ECO:0000256" key="2">
    <source>
        <dbReference type="ARBA" id="ARBA00022729"/>
    </source>
</evidence>
<keyword evidence="2" id="KW-0732">Signal</keyword>
<accession>A0A200PPR9</accession>
<dbReference type="STRING" id="56857.A0A200PPR9"/>
<dbReference type="PANTHER" id="PTHR10353:SF29">
    <property type="entry name" value="BETA-GLUCOSIDASE 11"/>
    <property type="match status" value="1"/>
</dbReference>
<dbReference type="OMA" id="RRKFWKA"/>
<name>A0A200PPR9_MACCD</name>
<dbReference type="SUPFAM" id="SSF51445">
    <property type="entry name" value="(Trans)glycosidases"/>
    <property type="match status" value="2"/>
</dbReference>
<evidence type="ECO:0000313" key="5">
    <source>
        <dbReference type="EMBL" id="OVA00214.1"/>
    </source>
</evidence>
<dbReference type="GO" id="GO:0005975">
    <property type="term" value="P:carbohydrate metabolic process"/>
    <property type="evidence" value="ECO:0007669"/>
    <property type="project" value="InterPro"/>
</dbReference>
<proteinExistence type="inferred from homology"/>
<comment type="caution">
    <text evidence="5">The sequence shown here is derived from an EMBL/GenBank/DDBJ whole genome shotgun (WGS) entry which is preliminary data.</text>
</comment>
<protein>
    <submittedName>
        <fullName evidence="5">Glycoside hydrolase</fullName>
    </submittedName>
</protein>
<comment type="similarity">
    <text evidence="1">Belongs to the glycosyl hydrolase 1 family.</text>
</comment>
<keyword evidence="4" id="KW-0325">Glycoprotein</keyword>
<dbReference type="InterPro" id="IPR017853">
    <property type="entry name" value="GH"/>
</dbReference>
<reference evidence="5 6" key="1">
    <citation type="journal article" date="2017" name="Mol. Plant">
        <title>The Genome of Medicinal Plant Macleaya cordata Provides New Insights into Benzylisoquinoline Alkaloids Metabolism.</title>
        <authorList>
            <person name="Liu X."/>
            <person name="Liu Y."/>
            <person name="Huang P."/>
            <person name="Ma Y."/>
            <person name="Qing Z."/>
            <person name="Tang Q."/>
            <person name="Cao H."/>
            <person name="Cheng P."/>
            <person name="Zheng Y."/>
            <person name="Yuan Z."/>
            <person name="Zhou Y."/>
            <person name="Liu J."/>
            <person name="Tang Z."/>
            <person name="Zhuo Y."/>
            <person name="Zhang Y."/>
            <person name="Yu L."/>
            <person name="Huang J."/>
            <person name="Yang P."/>
            <person name="Peng Q."/>
            <person name="Zhang J."/>
            <person name="Jiang W."/>
            <person name="Zhang Z."/>
            <person name="Lin K."/>
            <person name="Ro D.K."/>
            <person name="Chen X."/>
            <person name="Xiong X."/>
            <person name="Shang Y."/>
            <person name="Huang S."/>
            <person name="Zeng J."/>
        </authorList>
    </citation>
    <scope>NUCLEOTIDE SEQUENCE [LARGE SCALE GENOMIC DNA]</scope>
    <source>
        <strain evidence="6">cv. BLH2017</strain>
        <tissue evidence="5">Root</tissue>
    </source>
</reference>
<sequence length="962" mass="107698">MAKKGIESSAEMTSLTTLFLVLEAQPIRSPSSSYVEGAANEDGRTPSIWDTFTHAGKMVDKSNGDIACDQYHKYKEDVKLMADTGLDAYRFSISWSRLIPNGRGPVNPKGLQYYNNLINELISNGIQAHVTLFHYDLPQALEDEYGGWLSQKIVSDFTAYADVCFKEFGDRISTWTTLNEANVFVLGGYDNGIVPPQRCSSPFGINNSTCTSGNSTSEPYIAKQHGLIGFNVFAYWFIPHTNTIEDITATQRANDFFMGWFINPFVFGDYPEIVKKNAGSRIPSFTPHESKLVKGSSDFFGLNHYMSMRVMDDPESLKVHQRDVYADMAAKLIFDWDGIFPDEFPITPSALQGVLEYFKQVYGNPPMYIHENGQMTYRNVSLNDTSRVKYLEGYIGGLLNAVRNGSDTRGYFTWSFLDSFELLNGYISSFGLYFVDLNDPDLKRYPKLSAHWYSNFLKGGRRSTTNSGIIDEVVKNFSATTETSHLTVEGAVAEDGRKPCYWDIYTHQGKMADNSTGDVASDGYHKYKEDVKLMSEIGLEAYRFSISWSRLVPNGRGAINPKGVEYYNNLIDELISHGIQPHVTLYHLDLPQILEDEYGGWLSPKIIEDFTAYADVCFREFGDRVSHWTTINEPNIMAIASYDSGIWPPQRCSYPGGVINCTAGNSSIEPYTALHNILLTHATVAALYREKYKAKQNGMVGLNVYGFWCTSLTNSTADVTATQRANDFFVGWVVSPLVYGDYPEIMRKKAGSRLPSFTKRESELVKGSSDFLGLNHYFTVYIQDNPSSPETGIPDFNGDMGVKIAGTKDDTPTGQFVPGSLPSSPSGLLSLLGYLKDHYGNPPVYIQENGSGGPHNESLNDTARIDYVSGYIGSTLEAIRNGANTRGYFVWSFLDVFEVLSGYQSRYGLVHVDFEDKELKRQPKSSAQWYSNFLKKKKKQAGMEMKNINKSGSLNQTSHFSQ</sequence>
<dbReference type="Proteomes" id="UP000195402">
    <property type="component" value="Unassembled WGS sequence"/>
</dbReference>
<evidence type="ECO:0000256" key="4">
    <source>
        <dbReference type="ARBA" id="ARBA00023180"/>
    </source>
</evidence>
<dbReference type="Pfam" id="PF00232">
    <property type="entry name" value="Glyco_hydro_1"/>
    <property type="match status" value="2"/>
</dbReference>
<dbReference type="Gene3D" id="3.20.20.80">
    <property type="entry name" value="Glycosidases"/>
    <property type="match status" value="2"/>
</dbReference>
<dbReference type="EMBL" id="MVGT01004346">
    <property type="protein sequence ID" value="OVA00214.1"/>
    <property type="molecule type" value="Genomic_DNA"/>
</dbReference>
<dbReference type="AlphaFoldDB" id="A0A200PPR9"/>
<dbReference type="InterPro" id="IPR001360">
    <property type="entry name" value="Glyco_hydro_1"/>
</dbReference>
<keyword evidence="3 5" id="KW-0378">Hydrolase</keyword>
<dbReference type="FunFam" id="3.20.20.80:FF:000069">
    <property type="entry name" value="Beta-glucosidase 1"/>
    <property type="match status" value="1"/>
</dbReference>
<evidence type="ECO:0000313" key="6">
    <source>
        <dbReference type="Proteomes" id="UP000195402"/>
    </source>
</evidence>
<organism evidence="5 6">
    <name type="scientific">Macleaya cordata</name>
    <name type="common">Five-seeded plume-poppy</name>
    <name type="synonym">Bocconia cordata</name>
    <dbReference type="NCBI Taxonomy" id="56857"/>
    <lineage>
        <taxon>Eukaryota</taxon>
        <taxon>Viridiplantae</taxon>
        <taxon>Streptophyta</taxon>
        <taxon>Embryophyta</taxon>
        <taxon>Tracheophyta</taxon>
        <taxon>Spermatophyta</taxon>
        <taxon>Magnoliopsida</taxon>
        <taxon>Ranunculales</taxon>
        <taxon>Papaveraceae</taxon>
        <taxon>Papaveroideae</taxon>
        <taxon>Macleaya</taxon>
    </lineage>
</organism>
<dbReference type="PANTHER" id="PTHR10353">
    <property type="entry name" value="GLYCOSYL HYDROLASE"/>
    <property type="match status" value="1"/>
</dbReference>
<evidence type="ECO:0000256" key="3">
    <source>
        <dbReference type="ARBA" id="ARBA00022801"/>
    </source>
</evidence>
<keyword evidence="6" id="KW-1185">Reference proteome</keyword>
<dbReference type="OrthoDB" id="65569at2759"/>
<dbReference type="FunFam" id="3.20.20.80:FF:000022">
    <property type="entry name" value="Beta-glucosidase 11"/>
    <property type="match status" value="1"/>
</dbReference>
<evidence type="ECO:0000256" key="1">
    <source>
        <dbReference type="ARBA" id="ARBA00010838"/>
    </source>
</evidence>
<dbReference type="PRINTS" id="PR00131">
    <property type="entry name" value="GLHYDRLASE1"/>
</dbReference>